<comment type="caution">
    <text evidence="6">The sequence shown here is derived from an EMBL/GenBank/DDBJ whole genome shotgun (WGS) entry which is preliminary data.</text>
</comment>
<dbReference type="EMBL" id="NKXS01007047">
    <property type="protein sequence ID" value="PIN00305.1"/>
    <property type="molecule type" value="Genomic_DNA"/>
</dbReference>
<dbReference type="OrthoDB" id="1890443at2759"/>
<feature type="domain" description="Bifunctional inhibitor/plant lipid transfer protein/seed storage helical" evidence="5">
    <location>
        <begin position="38"/>
        <end position="89"/>
    </location>
</feature>
<dbReference type="GO" id="GO:0008289">
    <property type="term" value="F:lipid binding"/>
    <property type="evidence" value="ECO:0007669"/>
    <property type="project" value="UniProtKB-KW"/>
</dbReference>
<organism evidence="6 7">
    <name type="scientific">Handroanthus impetiginosus</name>
    <dbReference type="NCBI Taxonomy" id="429701"/>
    <lineage>
        <taxon>Eukaryota</taxon>
        <taxon>Viridiplantae</taxon>
        <taxon>Streptophyta</taxon>
        <taxon>Embryophyta</taxon>
        <taxon>Tracheophyta</taxon>
        <taxon>Spermatophyta</taxon>
        <taxon>Magnoliopsida</taxon>
        <taxon>eudicotyledons</taxon>
        <taxon>Gunneridae</taxon>
        <taxon>Pentapetalae</taxon>
        <taxon>asterids</taxon>
        <taxon>lamiids</taxon>
        <taxon>Lamiales</taxon>
        <taxon>Bignoniaceae</taxon>
        <taxon>Crescentiina</taxon>
        <taxon>Tabebuia alliance</taxon>
        <taxon>Handroanthus</taxon>
    </lineage>
</organism>
<reference evidence="7" key="1">
    <citation type="journal article" date="2018" name="Gigascience">
        <title>Genome assembly of the Pink Ipe (Handroanthus impetiginosus, Bignoniaceae), a highly valued, ecologically keystone Neotropical timber forest tree.</title>
        <authorList>
            <person name="Silva-Junior O.B."/>
            <person name="Grattapaglia D."/>
            <person name="Novaes E."/>
            <person name="Collevatti R.G."/>
        </authorList>
    </citation>
    <scope>NUCLEOTIDE SEQUENCE [LARGE SCALE GENOMIC DNA]</scope>
    <source>
        <strain evidence="7">cv. UFG-1</strain>
    </source>
</reference>
<name>A0A2G9G587_9LAMI</name>
<dbReference type="InterPro" id="IPR036312">
    <property type="entry name" value="Bifun_inhib/LTP/seed_sf"/>
</dbReference>
<gene>
    <name evidence="6" type="ORF">CDL12_27190</name>
</gene>
<feature type="chain" id="PRO_5013708402" description="Bifunctional inhibitor/plant lipid transfer protein/seed storage helical domain-containing protein" evidence="4">
    <location>
        <begin position="26"/>
        <end position="91"/>
    </location>
</feature>
<evidence type="ECO:0000259" key="5">
    <source>
        <dbReference type="Pfam" id="PF00234"/>
    </source>
</evidence>
<keyword evidence="7" id="KW-1185">Reference proteome</keyword>
<evidence type="ECO:0000256" key="2">
    <source>
        <dbReference type="ARBA" id="ARBA00022448"/>
    </source>
</evidence>
<dbReference type="AlphaFoldDB" id="A0A2G9G587"/>
<proteinExistence type="inferred from homology"/>
<dbReference type="InterPro" id="IPR000528">
    <property type="entry name" value="Plant_nsLTP"/>
</dbReference>
<dbReference type="GO" id="GO:0006869">
    <property type="term" value="P:lipid transport"/>
    <property type="evidence" value="ECO:0007669"/>
    <property type="project" value="InterPro"/>
</dbReference>
<dbReference type="SUPFAM" id="SSF47699">
    <property type="entry name" value="Bifunctional inhibitor/lipid-transfer protein/seed storage 2S albumin"/>
    <property type="match status" value="1"/>
</dbReference>
<evidence type="ECO:0000256" key="4">
    <source>
        <dbReference type="SAM" id="SignalP"/>
    </source>
</evidence>
<dbReference type="InterPro" id="IPR016140">
    <property type="entry name" value="Bifunc_inhib/LTP/seed_store"/>
</dbReference>
<dbReference type="CDD" id="cd01960">
    <property type="entry name" value="nsLTP1"/>
    <property type="match status" value="1"/>
</dbReference>
<keyword evidence="4" id="KW-0732">Signal</keyword>
<dbReference type="STRING" id="429701.A0A2G9G587"/>
<keyword evidence="2" id="KW-0813">Transport</keyword>
<feature type="signal peptide" evidence="4">
    <location>
        <begin position="1"/>
        <end position="25"/>
    </location>
</feature>
<dbReference type="Pfam" id="PF00234">
    <property type="entry name" value="Tryp_alpha_amyl"/>
    <property type="match status" value="1"/>
</dbReference>
<evidence type="ECO:0000256" key="3">
    <source>
        <dbReference type="ARBA" id="ARBA00023121"/>
    </source>
</evidence>
<sequence>MMKSITSMVLIAAAVVAAVAPPVEAAIGYSSGFVLQSIMAKMTSDRQSVCNCLKSMAKSYPGVNLDKIARLPSQCGVNIPYKISPSTNCVK</sequence>
<dbReference type="Proteomes" id="UP000231279">
    <property type="component" value="Unassembled WGS sequence"/>
</dbReference>
<comment type="similarity">
    <text evidence="1">Belongs to the plant LTP family.</text>
</comment>
<evidence type="ECO:0000256" key="1">
    <source>
        <dbReference type="ARBA" id="ARBA00009748"/>
    </source>
</evidence>
<accession>A0A2G9G587</accession>
<dbReference type="PANTHER" id="PTHR33076">
    <property type="entry name" value="NON-SPECIFIC LIPID-TRANSFER PROTEIN 2-RELATED"/>
    <property type="match status" value="1"/>
</dbReference>
<dbReference type="Gene3D" id="1.10.110.10">
    <property type="entry name" value="Plant lipid-transfer and hydrophobic proteins"/>
    <property type="match status" value="1"/>
</dbReference>
<evidence type="ECO:0000313" key="6">
    <source>
        <dbReference type="EMBL" id="PIN00305.1"/>
    </source>
</evidence>
<evidence type="ECO:0000313" key="7">
    <source>
        <dbReference type="Proteomes" id="UP000231279"/>
    </source>
</evidence>
<protein>
    <recommendedName>
        <fullName evidence="5">Bifunctional inhibitor/plant lipid transfer protein/seed storage helical domain-containing protein</fullName>
    </recommendedName>
</protein>
<keyword evidence="3" id="KW-0446">Lipid-binding</keyword>
<dbReference type="PRINTS" id="PR00382">
    <property type="entry name" value="LIPIDTRNSFER"/>
</dbReference>